<keyword evidence="3" id="KW-0175">Coiled coil</keyword>
<comment type="similarity">
    <text evidence="1">Belongs to the prefoldin subunit beta family.</text>
</comment>
<keyword evidence="5" id="KW-1185">Reference proteome</keyword>
<dbReference type="SUPFAM" id="SSF46579">
    <property type="entry name" value="Prefoldin"/>
    <property type="match status" value="1"/>
</dbReference>
<sequence length="125" mass="14385">MSISALQQQFESHVDELRKLQQSYSKLVDSRTQFETQLNENKLVQEELRLVDSEGSVYKLVGPALVKQDLPEAKSHVDKRIGFITTELDRLDKAMKEYDEKMNTLRGTVMKLQNQLMQQQASAKA</sequence>
<dbReference type="STRING" id="595528.A0A0D2UHE1"/>
<dbReference type="RefSeq" id="XP_004346844.1">
    <property type="nucleotide sequence ID" value="XM_004346794.2"/>
</dbReference>
<dbReference type="GO" id="GO:0051087">
    <property type="term" value="F:protein-folding chaperone binding"/>
    <property type="evidence" value="ECO:0007669"/>
    <property type="project" value="TreeGrafter"/>
</dbReference>
<evidence type="ECO:0000256" key="2">
    <source>
        <dbReference type="ARBA" id="ARBA00023186"/>
    </source>
</evidence>
<organism evidence="4 5">
    <name type="scientific">Capsaspora owczarzaki (strain ATCC 30864)</name>
    <dbReference type="NCBI Taxonomy" id="595528"/>
    <lineage>
        <taxon>Eukaryota</taxon>
        <taxon>Filasterea</taxon>
        <taxon>Capsaspora</taxon>
    </lineage>
</organism>
<evidence type="ECO:0000313" key="5">
    <source>
        <dbReference type="Proteomes" id="UP000008743"/>
    </source>
</evidence>
<dbReference type="GO" id="GO:0016272">
    <property type="term" value="C:prefoldin complex"/>
    <property type="evidence" value="ECO:0007669"/>
    <property type="project" value="InterPro"/>
</dbReference>
<dbReference type="Proteomes" id="UP000008743">
    <property type="component" value="Unassembled WGS sequence"/>
</dbReference>
<dbReference type="OrthoDB" id="248120at2759"/>
<evidence type="ECO:0000313" key="4">
    <source>
        <dbReference type="EMBL" id="KJE94526.1"/>
    </source>
</evidence>
<dbReference type="GO" id="GO:0006457">
    <property type="term" value="P:protein folding"/>
    <property type="evidence" value="ECO:0007669"/>
    <property type="project" value="InterPro"/>
</dbReference>
<dbReference type="PhylomeDB" id="A0A0D2UHE1"/>
<evidence type="ECO:0000256" key="1">
    <source>
        <dbReference type="ARBA" id="ARBA00008045"/>
    </source>
</evidence>
<dbReference type="OMA" id="VQTEFAQ"/>
<dbReference type="Gene3D" id="1.10.287.370">
    <property type="match status" value="1"/>
</dbReference>
<dbReference type="GO" id="GO:0051131">
    <property type="term" value="P:chaperone-mediated protein complex assembly"/>
    <property type="evidence" value="ECO:0007669"/>
    <property type="project" value="TreeGrafter"/>
</dbReference>
<evidence type="ECO:0008006" key="6">
    <source>
        <dbReference type="Google" id="ProtNLM"/>
    </source>
</evidence>
<dbReference type="FunCoup" id="A0A0D2UHE1">
    <property type="interactions" value="456"/>
</dbReference>
<evidence type="ECO:0000256" key="3">
    <source>
        <dbReference type="SAM" id="Coils"/>
    </source>
</evidence>
<proteinExistence type="inferred from homology"/>
<protein>
    <recommendedName>
        <fullName evidence="6">Prefoldin subunit 6</fullName>
    </recommendedName>
</protein>
<dbReference type="Pfam" id="PF01920">
    <property type="entry name" value="Prefoldin_2"/>
    <property type="match status" value="1"/>
</dbReference>
<dbReference type="InterPro" id="IPR009053">
    <property type="entry name" value="Prefoldin"/>
</dbReference>
<reference evidence="5" key="1">
    <citation type="submission" date="2011-02" db="EMBL/GenBank/DDBJ databases">
        <title>The Genome Sequence of Capsaspora owczarzaki ATCC 30864.</title>
        <authorList>
            <person name="Russ C."/>
            <person name="Cuomo C."/>
            <person name="Burger G."/>
            <person name="Gray M.W."/>
            <person name="Holland P.W.H."/>
            <person name="King N."/>
            <person name="Lang F.B.F."/>
            <person name="Roger A.J."/>
            <person name="Ruiz-Trillo I."/>
            <person name="Young S.K."/>
            <person name="Zeng Q."/>
            <person name="Gargeya S."/>
            <person name="Alvarado L."/>
            <person name="Berlin A."/>
            <person name="Chapman S.B."/>
            <person name="Chen Z."/>
            <person name="Freedman E."/>
            <person name="Gellesch M."/>
            <person name="Goldberg J."/>
            <person name="Griggs A."/>
            <person name="Gujja S."/>
            <person name="Heilman E."/>
            <person name="Heiman D."/>
            <person name="Howarth C."/>
            <person name="Mehta T."/>
            <person name="Neiman D."/>
            <person name="Pearson M."/>
            <person name="Roberts A."/>
            <person name="Saif S."/>
            <person name="Shea T."/>
            <person name="Shenoy N."/>
            <person name="Sisk P."/>
            <person name="Stolte C."/>
            <person name="Sykes S."/>
            <person name="White J."/>
            <person name="Yandava C."/>
            <person name="Haas B."/>
            <person name="Nusbaum C."/>
            <person name="Birren B."/>
        </authorList>
    </citation>
    <scope>NUCLEOTIDE SEQUENCE</scope>
    <source>
        <strain evidence="5">ATCC 30864</strain>
    </source>
</reference>
<keyword evidence="2" id="KW-0143">Chaperone</keyword>
<dbReference type="eggNOG" id="KOG3478">
    <property type="taxonomic scope" value="Eukaryota"/>
</dbReference>
<dbReference type="CDD" id="cd23161">
    <property type="entry name" value="Prefoldin_6"/>
    <property type="match status" value="1"/>
</dbReference>
<dbReference type="GO" id="GO:0051082">
    <property type="term" value="F:unfolded protein binding"/>
    <property type="evidence" value="ECO:0007669"/>
    <property type="project" value="InterPro"/>
</dbReference>
<name>A0A0D2UHE1_CAPO3</name>
<feature type="coiled-coil region" evidence="3">
    <location>
        <begin position="88"/>
        <end position="115"/>
    </location>
</feature>
<dbReference type="EMBL" id="KE346367">
    <property type="protein sequence ID" value="KJE94526.1"/>
    <property type="molecule type" value="Genomic_DNA"/>
</dbReference>
<dbReference type="PANTHER" id="PTHR21431:SF0">
    <property type="entry name" value="PREFOLDIN SUBUNIT 6"/>
    <property type="match status" value="1"/>
</dbReference>
<dbReference type="FunFam" id="1.10.287.370:FF:000003">
    <property type="entry name" value="Prefoldin subunit 6"/>
    <property type="match status" value="1"/>
</dbReference>
<dbReference type="PANTHER" id="PTHR21431">
    <property type="entry name" value="PREFOLDIN SUBUNIT 6"/>
    <property type="match status" value="1"/>
</dbReference>
<dbReference type="InParanoid" id="A0A0D2UHE1"/>
<accession>A0A0D2UHE1</accession>
<gene>
    <name evidence="4" type="ORF">CAOG_005159</name>
</gene>
<dbReference type="InterPro" id="IPR002777">
    <property type="entry name" value="PFD_beta-like"/>
</dbReference>
<dbReference type="AlphaFoldDB" id="A0A0D2UHE1"/>
<dbReference type="GO" id="GO:0005737">
    <property type="term" value="C:cytoplasm"/>
    <property type="evidence" value="ECO:0007669"/>
    <property type="project" value="TreeGrafter"/>
</dbReference>